<dbReference type="RefSeq" id="WP_209510219.1">
    <property type="nucleotide sequence ID" value="NZ_JAGGKS010000001.1"/>
</dbReference>
<organism evidence="3 4">
    <name type="scientific">Sedimentibacter acidaminivorans</name>
    <dbReference type="NCBI Taxonomy" id="913099"/>
    <lineage>
        <taxon>Bacteria</taxon>
        <taxon>Bacillati</taxon>
        <taxon>Bacillota</taxon>
        <taxon>Tissierellia</taxon>
        <taxon>Sedimentibacter</taxon>
    </lineage>
</organism>
<keyword evidence="4" id="KW-1185">Reference proteome</keyword>
<comment type="caution">
    <text evidence="3">The sequence shown here is derived from an EMBL/GenBank/DDBJ whole genome shotgun (WGS) entry which is preliminary data.</text>
</comment>
<evidence type="ECO:0000313" key="3">
    <source>
        <dbReference type="EMBL" id="MBP1924458.1"/>
    </source>
</evidence>
<dbReference type="EMBL" id="JAGGKS010000001">
    <property type="protein sequence ID" value="MBP1924458.1"/>
    <property type="molecule type" value="Genomic_DNA"/>
</dbReference>
<accession>A0ABS4G9T8</accession>
<protein>
    <recommendedName>
        <fullName evidence="2">Pesticidal crystal protein Cry22Aa Ig-like domain-containing protein</fullName>
    </recommendedName>
</protein>
<feature type="signal peptide" evidence="1">
    <location>
        <begin position="1"/>
        <end position="26"/>
    </location>
</feature>
<name>A0ABS4G9T8_9FIRM</name>
<reference evidence="3 4" key="1">
    <citation type="submission" date="2021-03" db="EMBL/GenBank/DDBJ databases">
        <title>Genomic Encyclopedia of Type Strains, Phase IV (KMG-IV): sequencing the most valuable type-strain genomes for metagenomic binning, comparative biology and taxonomic classification.</title>
        <authorList>
            <person name="Goeker M."/>
        </authorList>
    </citation>
    <scope>NUCLEOTIDE SEQUENCE [LARGE SCALE GENOMIC DNA]</scope>
    <source>
        <strain evidence="3 4">DSM 24004</strain>
    </source>
</reference>
<evidence type="ECO:0000256" key="1">
    <source>
        <dbReference type="SAM" id="SignalP"/>
    </source>
</evidence>
<dbReference type="InterPro" id="IPR013783">
    <property type="entry name" value="Ig-like_fold"/>
</dbReference>
<sequence>MFKRVISLFIVVMMVIAMIPMNQAYAAPKVKSMKRVSMSKVPSLHLMHAGFNFSSYSQMPDSKGPVYDNPTNEDFNTGTWKKDTIDGKGVAWPGQRDRATMGFCVSLEDHKLLGAALKGQLKAYANAYYDNYKGDKDYGAPFIAKYNRNGGFLGRSNGDNHDVSNWINNNMTISVPTNTAYLIFGVRGKRSGGFLNKDLDMNVNNIYGMIKDTTPPDIVRLENGSPHMSAETEKLKQNRAALEPNVYITMSEDISSFSNMVVTLTANDGSTYNVGLQYLDKDSFNYSNGDVKYKFRIMTENISVQKHFEKVTLYSISAKDTIGNTTTNTKNISCNKRVDTKAPVINIGNTPNIFNVDDYFGLSKVTKTISSNNINNAPVSVTETGTDIAVVNAVKNSNFTIENTTPNTGMFKVTIDAWDLVNNYTKKEQNLFMISNKQPIQFTLENSNNPMFNIIPSDVSSNTKNALTNMYLKTDIDPKYLSGATIYYKWSNIYDESILTNNPNSSWSQVSFEVNKNITSQITIPVEMKSEGVVNYLGPKYNEGYLYIIPKIDDDTTASAMLRASSMAFAETGSDTSGKFNLVDSKPAIGQFINRGCECTGQSYTGDTAEEHYGAIRSHTMDIGFGISENNESLNSIKYFISPRSNTNSYISSGTINKNSDGQYNIPINSISNKTGNYVVTVALYSKMGDITVQKINVNIESPVIGISNIMYNQTTQNLDFTVTYNKNTLFDESFEDINIELTDKDFTEFEDVETGSDKISVYAIPEINGIIPKENWEDSIGDNTFIRTEFTQDANDLNLMRAEFRASLSNMEKSGDAFIKKAGAKRVHLRYTTSNNVQSFHNNIAVINKSNIPPSVSLTGGEQGSYLTSTEYNLAVDSAVAIKITEPIVNLDKAYYDWVESASTSLVQVDDSISGTEILDSDGDGTIELIPKDIPQVTGEILYKAYYLAVYAKNTAGKFIEKAYGPFYVLNENINDKRFNITATDKALDEKQVLIAIDDKLHMIDKLQKPDKLRVVWQNTEDMQHSVVKTYDLSFEDRVNEGETTNLAVINIPYVSLVDTDGIGGTIQLKNIEIYNSEDNTNVYKTLLPDNIKNTLPKHFVTINGLNVKSDEDSISYQWSRNPYAIPVSWVTTHGAITGIDFVPEQKSSIINNSIYFFAKAWNNVYRSDKIELIKPDTLKTVAVKDIKIGEAVSGYYGLQNGSKENTLIRISVNDASEIDEILKVECYDQLSVTSSTAINVSKMFKISEDEIVGFIPSLVTSGGAIRCNVSINGFDSGKTIISSNIGEISSELEEKLDVVKENRVVILENSSEYTNYTLYQREGKLFNFDELGKTEIYENGDYLLVYKNNSNLFAKIINVSGIEYSLSDIITTLSPEKPVEGKVLEPVTATIAMPLGSVIKDKYGVIDNVSNVNDEVIASFTTTRSAIYSFNVKFANDEDLDYIVDLSYIGENYTPILTTVTSSSAITYTPMGPKLTNDNVVVLLSDINVLNNNNENSYSFDKNGNYSFVEKDAEGNLIEYKTSVDWIDKVCPEPVAKKYVWYDFNSDGKISPDEKGSEIPKGYKTKHDVIVEIEFPHANETDRPVKLEDTTNFTVEELSSTEGFAYKYVMAYKPTVTGDATPVFREKLVFTDTLANSFVYNLVINEIDRTDLLTKLNYSTTNYTNRDVVVSMSANRPIKRFDNINVTDENGNVTTVEKDASPTYVFKENGTKDFNYRQIEVVPGEEESGKLTANVTWIDKSVPSVKTEYSNKATNSSVEIKFTVLDGVAEGARLKYNSQSISLTDKGTDKIGTYTVNQNGTYMFEVSNKYGNIGDVVVPINSIDKEEPILNITGRSNVYLRVNDKYYDKGATALDNKDGDITKGITAASNVNTSIPTNNVPYEVTYTVTDASGNTSSKTRYVNVLDTESAVVIVQDNVIDLKSQVTNDILLLDTGVVFVEFVGIDGNYTVKYARGENYDNAYFKTNGSYMSKLGTFTVQEGVYTLYVQDQERNTRMITLNFVK</sequence>
<evidence type="ECO:0000259" key="2">
    <source>
        <dbReference type="Pfam" id="PF16403"/>
    </source>
</evidence>
<dbReference type="InterPro" id="IPR032179">
    <property type="entry name" value="Cry22Aa_Ig-like"/>
</dbReference>
<evidence type="ECO:0000313" key="4">
    <source>
        <dbReference type="Proteomes" id="UP001519342"/>
    </source>
</evidence>
<feature type="chain" id="PRO_5046031784" description="Pesticidal crystal protein Cry22Aa Ig-like domain-containing protein" evidence="1">
    <location>
        <begin position="27"/>
        <end position="2005"/>
    </location>
</feature>
<dbReference type="Pfam" id="PF16403">
    <property type="entry name" value="Bact_surface_Ig-like"/>
    <property type="match status" value="1"/>
</dbReference>
<feature type="domain" description="Pesticidal crystal protein Cry22Aa Ig-like" evidence="2">
    <location>
        <begin position="1833"/>
        <end position="1906"/>
    </location>
</feature>
<keyword evidence="1" id="KW-0732">Signal</keyword>
<proteinExistence type="predicted"/>
<dbReference type="Gene3D" id="2.60.40.10">
    <property type="entry name" value="Immunoglobulins"/>
    <property type="match status" value="1"/>
</dbReference>
<gene>
    <name evidence="3" type="ORF">J2Z76_000311</name>
</gene>
<dbReference type="Proteomes" id="UP001519342">
    <property type="component" value="Unassembled WGS sequence"/>
</dbReference>